<dbReference type="EC" id="3.6.1.1" evidence="2"/>
<dbReference type="Pfam" id="PF01368">
    <property type="entry name" value="DHH"/>
    <property type="match status" value="1"/>
</dbReference>
<dbReference type="Pfam" id="PF02833">
    <property type="entry name" value="DHHA2"/>
    <property type="match status" value="1"/>
</dbReference>
<dbReference type="SUPFAM" id="SSF75138">
    <property type="entry name" value="HprK N-terminal domain-like"/>
    <property type="match status" value="1"/>
</dbReference>
<reference evidence="10 11" key="1">
    <citation type="submission" date="2015-09" db="EMBL/GenBank/DDBJ databases">
        <authorList>
            <consortium name="Pathogen Informatics"/>
        </authorList>
    </citation>
    <scope>NUCLEOTIDE SEQUENCE [LARGE SCALE GENOMIC DNA]</scope>
    <source>
        <strain evidence="10 11">2789STDY5834966</strain>
    </source>
</reference>
<dbReference type="InterPro" id="IPR010766">
    <property type="entry name" value="DRTGG"/>
</dbReference>
<evidence type="ECO:0000256" key="7">
    <source>
        <dbReference type="ARBA" id="ARBA00047820"/>
    </source>
</evidence>
<dbReference type="InterPro" id="IPR038763">
    <property type="entry name" value="DHH_sf"/>
</dbReference>
<dbReference type="Gene3D" id="3.40.1390.20">
    <property type="entry name" value="HprK N-terminal domain-like"/>
    <property type="match status" value="1"/>
</dbReference>
<organism evidence="10 11">
    <name type="scientific">Anaerobutyricum hallii</name>
    <dbReference type="NCBI Taxonomy" id="39488"/>
    <lineage>
        <taxon>Bacteria</taxon>
        <taxon>Bacillati</taxon>
        <taxon>Bacillota</taxon>
        <taxon>Clostridia</taxon>
        <taxon>Lachnospirales</taxon>
        <taxon>Lachnospiraceae</taxon>
        <taxon>Anaerobutyricum</taxon>
    </lineage>
</organism>
<dbReference type="InterPro" id="IPR046342">
    <property type="entry name" value="CBS_dom_sf"/>
</dbReference>
<evidence type="ECO:0000256" key="3">
    <source>
        <dbReference type="ARBA" id="ARBA00022723"/>
    </source>
</evidence>
<evidence type="ECO:0000256" key="6">
    <source>
        <dbReference type="ARBA" id="ARBA00032535"/>
    </source>
</evidence>
<evidence type="ECO:0000256" key="4">
    <source>
        <dbReference type="ARBA" id="ARBA00022801"/>
    </source>
</evidence>
<dbReference type="InterPro" id="IPR004097">
    <property type="entry name" value="DHHA2"/>
</dbReference>
<evidence type="ECO:0000256" key="5">
    <source>
        <dbReference type="ARBA" id="ARBA00023211"/>
    </source>
</evidence>
<dbReference type="Gene3D" id="3.10.580.10">
    <property type="entry name" value="CBS-domain"/>
    <property type="match status" value="1"/>
</dbReference>
<dbReference type="InterPro" id="IPR001667">
    <property type="entry name" value="DDH_dom"/>
</dbReference>
<dbReference type="PANTHER" id="PTHR12112">
    <property type="entry name" value="BNIP - RELATED"/>
    <property type="match status" value="1"/>
</dbReference>
<dbReference type="SMART" id="SM00116">
    <property type="entry name" value="CBS"/>
    <property type="match status" value="2"/>
</dbReference>
<dbReference type="SMART" id="SM01131">
    <property type="entry name" value="DHHA2"/>
    <property type="match status" value="1"/>
</dbReference>
<keyword evidence="8" id="KW-0129">CBS domain</keyword>
<dbReference type="InterPro" id="IPR028979">
    <property type="entry name" value="Ser_kin/Pase_Hpr-like_N_sf"/>
</dbReference>
<dbReference type="SUPFAM" id="SSF54631">
    <property type="entry name" value="CBS-domain pair"/>
    <property type="match status" value="1"/>
</dbReference>
<dbReference type="NCBIfam" id="NF011443">
    <property type="entry name" value="PRK14869.1-5"/>
    <property type="match status" value="1"/>
</dbReference>
<dbReference type="OrthoDB" id="9766150at2"/>
<dbReference type="FunFam" id="3.90.1640.10:FF:000001">
    <property type="entry name" value="Probable manganese-dependent inorganic pyrophosphatase"/>
    <property type="match status" value="1"/>
</dbReference>
<accession>A0A173UUY2</accession>
<comment type="catalytic activity">
    <reaction evidence="7">
        <text>diphosphate + H2O = 2 phosphate + H(+)</text>
        <dbReference type="Rhea" id="RHEA:24576"/>
        <dbReference type="ChEBI" id="CHEBI:15377"/>
        <dbReference type="ChEBI" id="CHEBI:15378"/>
        <dbReference type="ChEBI" id="CHEBI:33019"/>
        <dbReference type="ChEBI" id="CHEBI:43474"/>
        <dbReference type="EC" id="3.6.1.1"/>
    </reaction>
</comment>
<dbReference type="GO" id="GO:0005737">
    <property type="term" value="C:cytoplasm"/>
    <property type="evidence" value="ECO:0007669"/>
    <property type="project" value="InterPro"/>
</dbReference>
<evidence type="ECO:0000256" key="2">
    <source>
        <dbReference type="ARBA" id="ARBA00012146"/>
    </source>
</evidence>
<dbReference type="NCBIfam" id="NF003877">
    <property type="entry name" value="PRK05427.1"/>
    <property type="match status" value="1"/>
</dbReference>
<keyword evidence="3" id="KW-0479">Metal-binding</keyword>
<evidence type="ECO:0000256" key="8">
    <source>
        <dbReference type="PROSITE-ProRule" id="PRU00703"/>
    </source>
</evidence>
<dbReference type="PANTHER" id="PTHR12112:SF22">
    <property type="entry name" value="MANGANESE-DEPENDENT INORGANIC PYROPHOSPHATASE-RELATED"/>
    <property type="match status" value="1"/>
</dbReference>
<keyword evidence="5" id="KW-0464">Manganese</keyword>
<feature type="domain" description="CBS" evidence="9">
    <location>
        <begin position="258"/>
        <end position="315"/>
    </location>
</feature>
<protein>
    <recommendedName>
        <fullName evidence="2">inorganic diphosphatase</fullName>
        <ecNumber evidence="2">3.6.1.1</ecNumber>
    </recommendedName>
    <alternativeName>
        <fullName evidence="6">Pyrophosphate phospho-hydrolase</fullName>
    </alternativeName>
</protein>
<dbReference type="GO" id="GO:0004427">
    <property type="term" value="F:inorganic diphosphate phosphatase activity"/>
    <property type="evidence" value="ECO:0007669"/>
    <property type="project" value="UniProtKB-EC"/>
</dbReference>
<dbReference type="InterPro" id="IPR038222">
    <property type="entry name" value="DHHA2_dom_sf"/>
</dbReference>
<evidence type="ECO:0000256" key="1">
    <source>
        <dbReference type="ARBA" id="ARBA00001936"/>
    </source>
</evidence>
<name>A0A173UUY2_9FIRM</name>
<evidence type="ECO:0000313" key="10">
    <source>
        <dbReference type="EMBL" id="CUN18200.1"/>
    </source>
</evidence>
<dbReference type="Pfam" id="PF07085">
    <property type="entry name" value="DRTGG"/>
    <property type="match status" value="1"/>
</dbReference>
<evidence type="ECO:0000313" key="11">
    <source>
        <dbReference type="Proteomes" id="UP000095390"/>
    </source>
</evidence>
<dbReference type="AlphaFoldDB" id="A0A173UUY2"/>
<dbReference type="NCBIfam" id="NF011442">
    <property type="entry name" value="PRK14869.1-4"/>
    <property type="match status" value="1"/>
</dbReference>
<gene>
    <name evidence="10" type="primary">ppaC</name>
    <name evidence="10" type="ORF">ERS852578_02711</name>
</gene>
<dbReference type="Gene3D" id="3.90.1640.10">
    <property type="entry name" value="inorganic pyrophosphatase (n-terminal core)"/>
    <property type="match status" value="1"/>
</dbReference>
<comment type="cofactor">
    <cofactor evidence="1">
        <name>Mn(2+)</name>
        <dbReference type="ChEBI" id="CHEBI:29035"/>
    </cofactor>
</comment>
<evidence type="ECO:0000259" key="9">
    <source>
        <dbReference type="PROSITE" id="PS51371"/>
    </source>
</evidence>
<dbReference type="Proteomes" id="UP000095390">
    <property type="component" value="Unassembled WGS sequence"/>
</dbReference>
<dbReference type="Pfam" id="PF00571">
    <property type="entry name" value="CBS"/>
    <property type="match status" value="2"/>
</dbReference>
<dbReference type="PROSITE" id="PS51371">
    <property type="entry name" value="CBS"/>
    <property type="match status" value="1"/>
</dbReference>
<keyword evidence="4 10" id="KW-0378">Hydrolase</keyword>
<dbReference type="Gene3D" id="3.10.310.20">
    <property type="entry name" value="DHHA2 domain"/>
    <property type="match status" value="1"/>
</dbReference>
<dbReference type="RefSeq" id="WP_022170063.1">
    <property type="nucleotide sequence ID" value="NZ_CAKXER010000063.1"/>
</dbReference>
<dbReference type="SUPFAM" id="SSF64182">
    <property type="entry name" value="DHH phosphoesterases"/>
    <property type="match status" value="1"/>
</dbReference>
<dbReference type="InterPro" id="IPR000644">
    <property type="entry name" value="CBS_dom"/>
</dbReference>
<sequence>MSKKNNVYVIGHKNPDTDSICSAISYAYLKNELSQKQEEGAKYIPTRAGHINEETQYVLKYFEQEAPLYVNDIRPQVTDIEIRKTAGIEAGLSLKKAWDIMRGARIVSLPILEDEKLAGIITVSDIAYSDMDVYDNMILSKAGTSYKNIVETIDGEMIVGDLDGEFEEGHVLIAAANPDMMEGYIEPQDMVILGNRYESQLCAIEMDAQCIVVCMGATVSKTIRKMAKEHGCRIIVSPYDTYTVARLINHSMPVRYFMTTDNLITFHTTDYVDDIQEIMAKRRFRDFPITDNQGNYVGMISRRNLLDLERKKLILVDHNEKAQAVDGFEEAEILEIIDHHRLGNIETNSPVYFRNQPVGCTATIITQMYMENDVTIPEKIAGLLCSAILSDTLMFRSPTCTALDRLVAEKLASIAHIDIEQYARDMFDAGSNLREKSAKEIFYQDFKKFNDSNINFGVGQISSMNKEELSACKGKLLPYMEEVRTSYGLDMVFFMMTDIINESTELLMVGEMCKEVIENAFETTVEDSSAELPGVVSRKKQLIPAILGQLS</sequence>
<dbReference type="GO" id="GO:0046872">
    <property type="term" value="F:metal ion binding"/>
    <property type="evidence" value="ECO:0007669"/>
    <property type="project" value="UniProtKB-KW"/>
</dbReference>
<dbReference type="EMBL" id="CYYC01000046">
    <property type="protein sequence ID" value="CUN18200.1"/>
    <property type="molecule type" value="Genomic_DNA"/>
</dbReference>
<proteinExistence type="predicted"/>